<dbReference type="KEGG" id="pacr:FXN63_01735"/>
<evidence type="ECO:0000313" key="4">
    <source>
        <dbReference type="Proteomes" id="UP000325161"/>
    </source>
</evidence>
<feature type="domain" description="PPC" evidence="2">
    <location>
        <begin position="100"/>
        <end position="254"/>
    </location>
</feature>
<keyword evidence="4" id="KW-1185">Reference proteome</keyword>
<dbReference type="SUPFAM" id="SSF117856">
    <property type="entry name" value="AF0104/ALDC/Ptd012-like"/>
    <property type="match status" value="1"/>
</dbReference>
<organism evidence="3 4">
    <name type="scientific">Pigmentiphaga aceris</name>
    <dbReference type="NCBI Taxonomy" id="1940612"/>
    <lineage>
        <taxon>Bacteria</taxon>
        <taxon>Pseudomonadati</taxon>
        <taxon>Pseudomonadota</taxon>
        <taxon>Betaproteobacteria</taxon>
        <taxon>Burkholderiales</taxon>
        <taxon>Alcaligenaceae</taxon>
        <taxon>Pigmentiphaga</taxon>
    </lineage>
</organism>
<gene>
    <name evidence="3" type="ORF">FXN63_01735</name>
</gene>
<dbReference type="Gene3D" id="3.30.1330.80">
    <property type="entry name" value="Hypothetical protein, similar to alpha- acetolactate decarboxylase, domain 2"/>
    <property type="match status" value="1"/>
</dbReference>
<dbReference type="AlphaFoldDB" id="A0A5C0ATU0"/>
<keyword evidence="3" id="KW-0238">DNA-binding</keyword>
<evidence type="ECO:0000259" key="2">
    <source>
        <dbReference type="PROSITE" id="PS51742"/>
    </source>
</evidence>
<reference evidence="3 4" key="1">
    <citation type="submission" date="2019-08" db="EMBL/GenBank/DDBJ databases">
        <title>Amphibian skin-associated Pigmentiphaga: genome sequence and occurrence across geography and hosts.</title>
        <authorList>
            <person name="Bletz M.C."/>
            <person name="Bunk B."/>
            <person name="Sproeer C."/>
            <person name="Biwer P."/>
            <person name="Reiter S."/>
            <person name="Rabemananjara F.C.E."/>
            <person name="Schulz S."/>
            <person name="Overmann J."/>
            <person name="Vences M."/>
        </authorList>
    </citation>
    <scope>NUCLEOTIDE SEQUENCE [LARGE SCALE GENOMIC DNA]</scope>
    <source>
        <strain evidence="3 4">Mada1488</strain>
    </source>
</reference>
<dbReference type="InterPro" id="IPR005175">
    <property type="entry name" value="PPC_dom"/>
</dbReference>
<dbReference type="OrthoDB" id="8720942at2"/>
<sequence>MDSGNPRIPPPAIRSPDGPASAVRSTVVRLPLVLACHKHRRRFLMDNAVLSVRPKAPVFAPAVVPVLTPAPVLRHVAADHAAADHFQHPGDTLFPRLMTVTSDVCREFMVDVPAGVNLFTHLQEVLAAAGAESGIIAFTGGVFDTIDYHTVTYFPPEPAAGKAAKVYGSSIRAAGPITLLAATLSFGLTADGAPLLHCHAAFVDSDGNTHGGHLSNQNCIVAAEGVQACVSVFGDIRFRARHDSETTFSVFHPEVVGAAA</sequence>
<accession>A0A5C0ATU0</accession>
<dbReference type="PROSITE" id="PS51742">
    <property type="entry name" value="PPC"/>
    <property type="match status" value="1"/>
</dbReference>
<dbReference type="Proteomes" id="UP000325161">
    <property type="component" value="Chromosome"/>
</dbReference>
<dbReference type="GO" id="GO:0003677">
    <property type="term" value="F:DNA binding"/>
    <property type="evidence" value="ECO:0007669"/>
    <property type="project" value="UniProtKB-KW"/>
</dbReference>
<evidence type="ECO:0000313" key="3">
    <source>
        <dbReference type="EMBL" id="QEI04703.1"/>
    </source>
</evidence>
<dbReference type="Pfam" id="PF03479">
    <property type="entry name" value="PCC"/>
    <property type="match status" value="1"/>
</dbReference>
<feature type="region of interest" description="Disordered" evidence="1">
    <location>
        <begin position="1"/>
        <end position="20"/>
    </location>
</feature>
<name>A0A5C0ATU0_9BURK</name>
<proteinExistence type="predicted"/>
<evidence type="ECO:0000256" key="1">
    <source>
        <dbReference type="SAM" id="MobiDB-lite"/>
    </source>
</evidence>
<dbReference type="EMBL" id="CP043046">
    <property type="protein sequence ID" value="QEI04703.1"/>
    <property type="molecule type" value="Genomic_DNA"/>
</dbReference>
<protein>
    <submittedName>
        <fullName evidence="3">DNA-binding protein</fullName>
    </submittedName>
</protein>